<feature type="compositionally biased region" description="Low complexity" evidence="1">
    <location>
        <begin position="167"/>
        <end position="179"/>
    </location>
</feature>
<evidence type="ECO:0000256" key="1">
    <source>
        <dbReference type="SAM" id="MobiDB-lite"/>
    </source>
</evidence>
<dbReference type="OrthoDB" id="3600083at2759"/>
<sequence length="622" mass="63929">MSSGVRNLRAMFEQNAASSPEPRGRSPGSSSAVDDTSRPTSKVRASFVSVENTMPHASDFVGVNKGHPSNSTAANRRESFSVSEDTAGSVAELKKTISEEKEERRKSVAIIEPVPEQAVASRESSVGAPPVRNEPEGDIVNLGHIMKGSEFPETSADTDAGAPQPKEAPVNEALAPELPAAKEEPVKEQEAAPTLEQETPAENPDKATTGAQEEVFLKPANPTEASAVSGGKALPSPAEELKLAETESPKTEPVDPAASTETAVKTPKPAPSTTKANGTPATKGKLDPKKPATISTAKASASKGTPVKSPLPKTVPRTPTSARPSAAAPAPKAATPVSKPAAASKPIAKPATKEPAKAAAPKPKTSQTSLRQSTVTAPTAAAKAKTAATENKKPAATKPKDPASPPAFKKPKPKSPTRPVGLPSRLTAPTAASAAKLQGEEAAKVTRKPSTTTRPAPKPATARPSRPSVAPSAAANKRPESRTSTVGGAKPGFLERMSRPTAASASKVHEKPASPPRKAAAKTSVLQRGKKKVEEVATKAKEAVTSNGHADKQAKTEAANGTGAQPETSEVPATEPATESVAEPVDEQAKPAEPVKAETPIPEGESSALELQTPNFQGEAVR</sequence>
<feature type="compositionally biased region" description="Low complexity" evidence="1">
    <location>
        <begin position="448"/>
        <end position="475"/>
    </location>
</feature>
<evidence type="ECO:0000313" key="3">
    <source>
        <dbReference type="Proteomes" id="UP000758155"/>
    </source>
</evidence>
<feature type="region of interest" description="Disordered" evidence="1">
    <location>
        <begin position="1"/>
        <end position="622"/>
    </location>
</feature>
<feature type="compositionally biased region" description="Low complexity" evidence="1">
    <location>
        <begin position="16"/>
        <end position="32"/>
    </location>
</feature>
<feature type="compositionally biased region" description="Basic and acidic residues" evidence="1">
    <location>
        <begin position="239"/>
        <end position="253"/>
    </location>
</feature>
<feature type="compositionally biased region" description="Polar residues" evidence="1">
    <location>
        <begin position="67"/>
        <end position="86"/>
    </location>
</feature>
<feature type="compositionally biased region" description="Basic and acidic residues" evidence="1">
    <location>
        <begin position="180"/>
        <end position="190"/>
    </location>
</feature>
<feature type="compositionally biased region" description="Basic and acidic residues" evidence="1">
    <location>
        <begin position="587"/>
        <end position="596"/>
    </location>
</feature>
<dbReference type="EMBL" id="SWKV01000026">
    <property type="protein sequence ID" value="KAF3040292.1"/>
    <property type="molecule type" value="Genomic_DNA"/>
</dbReference>
<accession>A0A9P4WS89</accession>
<comment type="caution">
    <text evidence="2">The sequence shown here is derived from an EMBL/GenBank/DDBJ whole genome shotgun (WGS) entry which is preliminary data.</text>
</comment>
<feature type="compositionally biased region" description="Low complexity" evidence="1">
    <location>
        <begin position="374"/>
        <end position="389"/>
    </location>
</feature>
<organism evidence="2 3">
    <name type="scientific">Didymella heteroderae</name>
    <dbReference type="NCBI Taxonomy" id="1769908"/>
    <lineage>
        <taxon>Eukaryota</taxon>
        <taxon>Fungi</taxon>
        <taxon>Dikarya</taxon>
        <taxon>Ascomycota</taxon>
        <taxon>Pezizomycotina</taxon>
        <taxon>Dothideomycetes</taxon>
        <taxon>Pleosporomycetidae</taxon>
        <taxon>Pleosporales</taxon>
        <taxon>Pleosporineae</taxon>
        <taxon>Didymellaceae</taxon>
        <taxon>Didymella</taxon>
    </lineage>
</organism>
<gene>
    <name evidence="2" type="ORF">E8E12_006318</name>
</gene>
<name>A0A9P4WS89_9PLEO</name>
<dbReference type="AlphaFoldDB" id="A0A9P4WS89"/>
<protein>
    <submittedName>
        <fullName evidence="2">Uncharacterized protein</fullName>
    </submittedName>
</protein>
<dbReference type="Proteomes" id="UP000758155">
    <property type="component" value="Unassembled WGS sequence"/>
</dbReference>
<feature type="compositionally biased region" description="Basic and acidic residues" evidence="1">
    <location>
        <begin position="390"/>
        <end position="401"/>
    </location>
</feature>
<feature type="compositionally biased region" description="Polar residues" evidence="1">
    <location>
        <begin position="271"/>
        <end position="280"/>
    </location>
</feature>
<feature type="compositionally biased region" description="Basic and acidic residues" evidence="1">
    <location>
        <begin position="532"/>
        <end position="542"/>
    </location>
</feature>
<feature type="compositionally biased region" description="Low complexity" evidence="1">
    <location>
        <begin position="291"/>
        <end position="306"/>
    </location>
</feature>
<evidence type="ECO:0000313" key="2">
    <source>
        <dbReference type="EMBL" id="KAF3040292.1"/>
    </source>
</evidence>
<feature type="compositionally biased region" description="Basic and acidic residues" evidence="1">
    <location>
        <begin position="92"/>
        <end position="106"/>
    </location>
</feature>
<reference evidence="2" key="1">
    <citation type="submission" date="2019-04" db="EMBL/GenBank/DDBJ databases">
        <title>Sequencing of skin fungus with MAO and IRED activity.</title>
        <authorList>
            <person name="Marsaioli A.J."/>
            <person name="Bonatto J.M.C."/>
            <person name="Reis Junior O."/>
        </authorList>
    </citation>
    <scope>NUCLEOTIDE SEQUENCE</scope>
    <source>
        <strain evidence="2">28M1</strain>
    </source>
</reference>
<feature type="compositionally biased region" description="Low complexity" evidence="1">
    <location>
        <begin position="316"/>
        <end position="350"/>
    </location>
</feature>
<proteinExistence type="predicted"/>
<keyword evidence="3" id="KW-1185">Reference proteome</keyword>